<accession>A0AA37S9P7</accession>
<dbReference type="Proteomes" id="UP001161389">
    <property type="component" value="Unassembled WGS sequence"/>
</dbReference>
<feature type="transmembrane region" description="Helical" evidence="1">
    <location>
        <begin position="20"/>
        <end position="53"/>
    </location>
</feature>
<dbReference type="Pfam" id="PF11086">
    <property type="entry name" value="DUF2878"/>
    <property type="match status" value="1"/>
</dbReference>
<proteinExistence type="predicted"/>
<feature type="transmembrane region" description="Helical" evidence="1">
    <location>
        <begin position="117"/>
        <end position="135"/>
    </location>
</feature>
<keyword evidence="3" id="KW-1185">Reference proteome</keyword>
<evidence type="ECO:0000313" key="3">
    <source>
        <dbReference type="Proteomes" id="UP001161389"/>
    </source>
</evidence>
<dbReference type="RefSeq" id="WP_284380147.1">
    <property type="nucleotide sequence ID" value="NZ_BSNM01000009.1"/>
</dbReference>
<feature type="transmembrane region" description="Helical" evidence="1">
    <location>
        <begin position="141"/>
        <end position="158"/>
    </location>
</feature>
<keyword evidence="1" id="KW-0472">Membrane</keyword>
<name>A0AA37S9P7_9GAMM</name>
<feature type="transmembrane region" description="Helical" evidence="1">
    <location>
        <begin position="65"/>
        <end position="86"/>
    </location>
</feature>
<comment type="caution">
    <text evidence="2">The sequence shown here is derived from an EMBL/GenBank/DDBJ whole genome shotgun (WGS) entry which is preliminary data.</text>
</comment>
<dbReference type="AlphaFoldDB" id="A0AA37S9P7"/>
<keyword evidence="1" id="KW-0812">Transmembrane</keyword>
<reference evidence="2" key="2">
    <citation type="submission" date="2023-01" db="EMBL/GenBank/DDBJ databases">
        <title>Draft genome sequence of Litoribrevibacter albus strain NBRC 110071.</title>
        <authorList>
            <person name="Sun Q."/>
            <person name="Mori K."/>
        </authorList>
    </citation>
    <scope>NUCLEOTIDE SEQUENCE</scope>
    <source>
        <strain evidence="2">NBRC 110071</strain>
    </source>
</reference>
<organism evidence="2 3">
    <name type="scientific">Litoribrevibacter albus</name>
    <dbReference type="NCBI Taxonomy" id="1473156"/>
    <lineage>
        <taxon>Bacteria</taxon>
        <taxon>Pseudomonadati</taxon>
        <taxon>Pseudomonadota</taxon>
        <taxon>Gammaproteobacteria</taxon>
        <taxon>Oceanospirillales</taxon>
        <taxon>Oceanospirillaceae</taxon>
        <taxon>Litoribrevibacter</taxon>
    </lineage>
</organism>
<feature type="transmembrane region" description="Helical" evidence="1">
    <location>
        <begin position="170"/>
        <end position="192"/>
    </location>
</feature>
<dbReference type="EMBL" id="BSNM01000009">
    <property type="protein sequence ID" value="GLQ30798.1"/>
    <property type="molecule type" value="Genomic_DNA"/>
</dbReference>
<evidence type="ECO:0000256" key="1">
    <source>
        <dbReference type="SAM" id="Phobius"/>
    </source>
</evidence>
<gene>
    <name evidence="2" type="ORF">GCM10007876_12770</name>
</gene>
<protein>
    <submittedName>
        <fullName evidence="2">Membrane protein</fullName>
    </submittedName>
</protein>
<dbReference type="PROSITE" id="PS51257">
    <property type="entry name" value="PROKAR_LIPOPROTEIN"/>
    <property type="match status" value="1"/>
</dbReference>
<evidence type="ECO:0000313" key="2">
    <source>
        <dbReference type="EMBL" id="GLQ30798.1"/>
    </source>
</evidence>
<dbReference type="InterPro" id="IPR021306">
    <property type="entry name" value="DUF2878"/>
</dbReference>
<sequence length="194" mass="22147">MRSIDARYRTRISSRAKDVLINALLFQACWFMAIYQIWPLMMVPLFAILGHYFQSSTNCTRDFNVMIMVFLIGVLADTLFLQLGVYSFPGHPSPEWVGSFSFAEYLETIKGSFAPDWLLVLWAAFATTITRSLYWMFTRPLLAYAVLTLGGPLAYVAGRACGAIEFSNSDLGLMMVLWFWITHLCRKFLIAFDS</sequence>
<keyword evidence="1" id="KW-1133">Transmembrane helix</keyword>
<reference evidence="2" key="1">
    <citation type="journal article" date="2014" name="Int. J. Syst. Evol. Microbiol.">
        <title>Complete genome sequence of Corynebacterium casei LMG S-19264T (=DSM 44701T), isolated from a smear-ripened cheese.</title>
        <authorList>
            <consortium name="US DOE Joint Genome Institute (JGI-PGF)"/>
            <person name="Walter F."/>
            <person name="Albersmeier A."/>
            <person name="Kalinowski J."/>
            <person name="Ruckert C."/>
        </authorList>
    </citation>
    <scope>NUCLEOTIDE SEQUENCE</scope>
    <source>
        <strain evidence="2">NBRC 110071</strain>
    </source>
</reference>